<evidence type="ECO:0000256" key="6">
    <source>
        <dbReference type="SAM" id="MobiDB-lite"/>
    </source>
</evidence>
<evidence type="ECO:0000256" key="4">
    <source>
        <dbReference type="ARBA" id="ARBA00022741"/>
    </source>
</evidence>
<dbReference type="GO" id="GO:0106408">
    <property type="term" value="F:diadenylate cyclase activity"/>
    <property type="evidence" value="ECO:0007669"/>
    <property type="project" value="UniProtKB-EC"/>
</dbReference>
<dbReference type="PANTHER" id="PTHR34185:SF1">
    <property type="entry name" value="DIADENYLATE CYCLASE"/>
    <property type="match status" value="1"/>
</dbReference>
<dbReference type="Pfam" id="PF21752">
    <property type="entry name" value="DACNG"/>
    <property type="match status" value="1"/>
</dbReference>
<dbReference type="PANTHER" id="PTHR34185">
    <property type="entry name" value="DIADENYLATE CYCLASE"/>
    <property type="match status" value="1"/>
</dbReference>
<dbReference type="AlphaFoldDB" id="A0A563VRB0"/>
<dbReference type="InterPro" id="IPR048554">
    <property type="entry name" value="DACNG"/>
</dbReference>
<reference evidence="8 9" key="1">
    <citation type="submission" date="2019-01" db="EMBL/GenBank/DDBJ databases">
        <authorList>
            <person name="Brito A."/>
        </authorList>
    </citation>
    <scope>NUCLEOTIDE SEQUENCE [LARGE SCALE GENOMIC DNA]</scope>
    <source>
        <strain evidence="8">1</strain>
    </source>
</reference>
<keyword evidence="5" id="KW-0067">ATP-binding</keyword>
<protein>
    <recommendedName>
        <fullName evidence="7">DAC domain-containing protein</fullName>
    </recommendedName>
</protein>
<keyword evidence="4" id="KW-0547">Nucleotide-binding</keyword>
<name>A0A563VRB0_9CYAN</name>
<evidence type="ECO:0000313" key="8">
    <source>
        <dbReference type="EMBL" id="VEP13915.1"/>
    </source>
</evidence>
<gene>
    <name evidence="8" type="ORF">H1P_2270006</name>
</gene>
<dbReference type="InterPro" id="IPR050338">
    <property type="entry name" value="DisA"/>
</dbReference>
<dbReference type="EMBL" id="CAACVJ010000143">
    <property type="protein sequence ID" value="VEP13915.1"/>
    <property type="molecule type" value="Genomic_DNA"/>
</dbReference>
<dbReference type="InterPro" id="IPR003390">
    <property type="entry name" value="DNA_integrity_scan_DisA_N"/>
</dbReference>
<dbReference type="InterPro" id="IPR036888">
    <property type="entry name" value="DNA_integrity_DisA_N_sf"/>
</dbReference>
<dbReference type="SUPFAM" id="SSF143597">
    <property type="entry name" value="YojJ-like"/>
    <property type="match status" value="1"/>
</dbReference>
<evidence type="ECO:0000259" key="7">
    <source>
        <dbReference type="PROSITE" id="PS51794"/>
    </source>
</evidence>
<dbReference type="GO" id="GO:0005524">
    <property type="term" value="F:ATP binding"/>
    <property type="evidence" value="ECO:0007669"/>
    <property type="project" value="UniProtKB-KW"/>
</dbReference>
<keyword evidence="2" id="KW-0808">Transferase</keyword>
<organism evidence="8 9">
    <name type="scientific">Hyella patelloides LEGE 07179</name>
    <dbReference type="NCBI Taxonomy" id="945734"/>
    <lineage>
        <taxon>Bacteria</taxon>
        <taxon>Bacillati</taxon>
        <taxon>Cyanobacteriota</taxon>
        <taxon>Cyanophyceae</taxon>
        <taxon>Pleurocapsales</taxon>
        <taxon>Hyellaceae</taxon>
        <taxon>Hyella</taxon>
    </lineage>
</organism>
<dbReference type="GO" id="GO:0004016">
    <property type="term" value="F:adenylate cyclase activity"/>
    <property type="evidence" value="ECO:0007669"/>
    <property type="project" value="TreeGrafter"/>
</dbReference>
<evidence type="ECO:0000256" key="1">
    <source>
        <dbReference type="ARBA" id="ARBA00000877"/>
    </source>
</evidence>
<feature type="domain" description="DAC" evidence="7">
    <location>
        <begin position="280"/>
        <end position="433"/>
    </location>
</feature>
<keyword evidence="3" id="KW-0548">Nucleotidyltransferase</keyword>
<proteinExistence type="predicted"/>
<keyword evidence="9" id="KW-1185">Reference proteome</keyword>
<dbReference type="InterPro" id="IPR048555">
    <property type="entry name" value="DACNH"/>
</dbReference>
<dbReference type="Gene3D" id="3.40.1700.10">
    <property type="entry name" value="DNA integrity scanning protein, DisA, N-terminal domain"/>
    <property type="match status" value="1"/>
</dbReference>
<feature type="region of interest" description="Disordered" evidence="6">
    <location>
        <begin position="106"/>
        <end position="133"/>
    </location>
</feature>
<accession>A0A563VRB0</accession>
<dbReference type="Proteomes" id="UP000320055">
    <property type="component" value="Unassembled WGS sequence"/>
</dbReference>
<evidence type="ECO:0000313" key="9">
    <source>
        <dbReference type="Proteomes" id="UP000320055"/>
    </source>
</evidence>
<dbReference type="PROSITE" id="PS51794">
    <property type="entry name" value="DAC"/>
    <property type="match status" value="1"/>
</dbReference>
<dbReference type="Pfam" id="PF21750">
    <property type="entry name" value="DACNH"/>
    <property type="match status" value="1"/>
</dbReference>
<comment type="catalytic activity">
    <reaction evidence="1">
        <text>2 ATP = 3',3'-c-di-AMP + 2 diphosphate</text>
        <dbReference type="Rhea" id="RHEA:35655"/>
        <dbReference type="ChEBI" id="CHEBI:30616"/>
        <dbReference type="ChEBI" id="CHEBI:33019"/>
        <dbReference type="ChEBI" id="CHEBI:71500"/>
        <dbReference type="EC" id="2.7.7.85"/>
    </reaction>
</comment>
<dbReference type="Pfam" id="PF02457">
    <property type="entry name" value="DAC"/>
    <property type="match status" value="1"/>
</dbReference>
<evidence type="ECO:0000256" key="3">
    <source>
        <dbReference type="ARBA" id="ARBA00022695"/>
    </source>
</evidence>
<evidence type="ECO:0000256" key="5">
    <source>
        <dbReference type="ARBA" id="ARBA00022840"/>
    </source>
</evidence>
<dbReference type="OrthoDB" id="5569081at2"/>
<sequence>METAHLNQVHQDSLYPKALRQAVQSILKQHDLKREQVSFCSFPVQKNHHWIMTVIQLEKQDFDSQYRLTKETYEVNPMRQDRIDRCFLEALIYRVLKESELELQNSSEGNTSSLGNSELKFQNSSEGNTSSLGNSERVIEDAAFSLLKSVEVHINKWHKVDLLSFANAIAAERYEGAASEGRLIICRTDHPDISAKVKLKTPIKIYNYRGIRKLLEVSSSTMALLCDVETVWGLGIPLDTYQPNLENLFEIRFAEYHTWELVHAENIMLRVKYRQARLPRARFDRKLFCDRVYQFFKVNETTVNILVKAVEAAVKQRHGTMLVITPEAEQETKRLAAQSTVIEPVIVSKDIIYHLSSIDGAILISPEGIIHSFGVILDGKASENGNSSRGARYNSAIRYIDGKISSNINCLALIVSEDGYVDLYPNLSSVEGG</sequence>
<evidence type="ECO:0000256" key="2">
    <source>
        <dbReference type="ARBA" id="ARBA00022679"/>
    </source>
</evidence>